<accession>E1X2J1</accession>
<gene>
    <name evidence="1" type="ordered locus">BMS_1943</name>
</gene>
<dbReference type="Proteomes" id="UP000008963">
    <property type="component" value="Chromosome"/>
</dbReference>
<protein>
    <submittedName>
        <fullName evidence="1">Exported protein</fullName>
    </submittedName>
</protein>
<reference evidence="2" key="1">
    <citation type="journal article" date="2013" name="ISME J.">
        <title>A small predatory core genome in the divergent marine Bacteriovorax marinus SJ and the terrestrial Bdellovibrio bacteriovorus.</title>
        <authorList>
            <person name="Crossman L.C."/>
            <person name="Chen H."/>
            <person name="Cerdeno-Tarraga A.M."/>
            <person name="Brooks K."/>
            <person name="Quail M.A."/>
            <person name="Pineiro S.A."/>
            <person name="Hobley L."/>
            <person name="Sockett R.E."/>
            <person name="Bentley S.D."/>
            <person name="Parkhill J."/>
            <person name="Williams H.N."/>
            <person name="Stine O.C."/>
        </authorList>
    </citation>
    <scope>NUCLEOTIDE SEQUENCE [LARGE SCALE GENOMIC DNA]</scope>
    <source>
        <strain evidence="2">ATCC BAA-682 / DSM 15412 / SJ</strain>
    </source>
</reference>
<proteinExistence type="predicted"/>
<dbReference type="EMBL" id="FQ312005">
    <property type="protein sequence ID" value="CBW26758.1"/>
    <property type="molecule type" value="Genomic_DNA"/>
</dbReference>
<name>E1X2J1_HALMS</name>
<dbReference type="PATRIC" id="fig|862908.3.peg.1842"/>
<evidence type="ECO:0000313" key="1">
    <source>
        <dbReference type="EMBL" id="CBW26758.1"/>
    </source>
</evidence>
<dbReference type="KEGG" id="bmx:BMS_1943"/>
<evidence type="ECO:0000313" key="2">
    <source>
        <dbReference type="Proteomes" id="UP000008963"/>
    </source>
</evidence>
<dbReference type="AlphaFoldDB" id="E1X2J1"/>
<keyword evidence="2" id="KW-1185">Reference proteome</keyword>
<sequence>MKSGDFQNIILVMKIFLTTILFLTSSIVPIMAAQIAIVTVPKAVVYSDQKLTTPIGYIAYGKKIKVGEVEKKDGTILPVVVSGRIAYIQIKDLALQNGTDGLGINTPKITEHDVELSFQTDQDKLSENNFFSASIGQASAGESWESYSGEFGEETSTFSVITLQMEHRNPAKDTSWGFGLTYFSSSTESIAAKSLAIEANLYYSLFNFRYMTLSAFGGLLFSGDFQVVQNEGEQKANGVLYGYSFGGMARILPYSKFGLFAGLSIRKIKVADLEPLETSSGAEIGIDSLSGLNLFAGISYKF</sequence>
<organism evidence="1 2">
    <name type="scientific">Halobacteriovorax marinus (strain ATCC BAA-682 / DSM 15412 / SJ)</name>
    <name type="common">Bacteriovorax marinus</name>
    <dbReference type="NCBI Taxonomy" id="862908"/>
    <lineage>
        <taxon>Bacteria</taxon>
        <taxon>Pseudomonadati</taxon>
        <taxon>Bdellovibrionota</taxon>
        <taxon>Bacteriovoracia</taxon>
        <taxon>Bacteriovoracales</taxon>
        <taxon>Halobacteriovoraceae</taxon>
        <taxon>Halobacteriovorax</taxon>
    </lineage>
</organism>
<dbReference type="HOGENOM" id="CLU_920602_0_0_7"/>